<comment type="similarity">
    <text evidence="1">Belongs to the RelB/DinJ antitoxin family.</text>
</comment>
<dbReference type="NCBIfam" id="TIGR02384">
    <property type="entry name" value="RelB_DinJ"/>
    <property type="match status" value="1"/>
</dbReference>
<dbReference type="GO" id="GO:0015643">
    <property type="term" value="F:toxic substance binding"/>
    <property type="evidence" value="ECO:0007669"/>
    <property type="project" value="InterPro"/>
</dbReference>
<dbReference type="InterPro" id="IPR007337">
    <property type="entry name" value="RelB/DinJ"/>
</dbReference>
<keyword evidence="4" id="KW-1185">Reference proteome</keyword>
<dbReference type="OrthoDB" id="3193284at2"/>
<dbReference type="GO" id="GO:0044010">
    <property type="term" value="P:single-species biofilm formation"/>
    <property type="evidence" value="ECO:0007669"/>
    <property type="project" value="InterPro"/>
</dbReference>
<name>A0A375I6C3_9ACTN</name>
<organism evidence="3 4">
    <name type="scientific">Propionibacterium ruminifibrarum</name>
    <dbReference type="NCBI Taxonomy" id="1962131"/>
    <lineage>
        <taxon>Bacteria</taxon>
        <taxon>Bacillati</taxon>
        <taxon>Actinomycetota</taxon>
        <taxon>Actinomycetes</taxon>
        <taxon>Propionibacteriales</taxon>
        <taxon>Propionibacteriaceae</taxon>
        <taxon>Propionibacterium</taxon>
    </lineage>
</organism>
<protein>
    <submittedName>
        <fullName evidence="3">RelB antitoxin/Antitoxin DinJ</fullName>
    </submittedName>
</protein>
<dbReference type="InterPro" id="IPR013321">
    <property type="entry name" value="Arc_rbn_hlx_hlx"/>
</dbReference>
<dbReference type="Proteomes" id="UP000265962">
    <property type="component" value="Unassembled WGS sequence"/>
</dbReference>
<dbReference type="GO" id="GO:0006355">
    <property type="term" value="P:regulation of DNA-templated transcription"/>
    <property type="evidence" value="ECO:0007669"/>
    <property type="project" value="InterPro"/>
</dbReference>
<sequence length="84" mass="9568">MNLDARIQVRTSRELKEQATETLESMGMSVPTAINIFLRQVVHEQRLPFQPSLFPYVDAIREAEAEPVVDVNGIDEMMDLIDHA</sequence>
<dbReference type="InterPro" id="IPR026262">
    <property type="entry name" value="DinJ"/>
</dbReference>
<evidence type="ECO:0000313" key="3">
    <source>
        <dbReference type="EMBL" id="SPF69045.1"/>
    </source>
</evidence>
<dbReference type="PIRSF" id="PIRSF003108">
    <property type="entry name" value="DinJ"/>
    <property type="match status" value="1"/>
</dbReference>
<reference evidence="4" key="1">
    <citation type="submission" date="2018-02" db="EMBL/GenBank/DDBJ databases">
        <authorList>
            <person name="Hornung B."/>
        </authorList>
    </citation>
    <scope>NUCLEOTIDE SEQUENCE [LARGE SCALE GENOMIC DNA]</scope>
</reference>
<dbReference type="GO" id="GO:0006351">
    <property type="term" value="P:DNA-templated transcription"/>
    <property type="evidence" value="ECO:0007669"/>
    <property type="project" value="TreeGrafter"/>
</dbReference>
<gene>
    <name evidence="3" type="ORF">PROPJV5_2010</name>
</gene>
<dbReference type="RefSeq" id="WP_119716165.1">
    <property type="nucleotide sequence ID" value="NZ_OMOH01000008.1"/>
</dbReference>
<dbReference type="Gene3D" id="1.10.1220.10">
    <property type="entry name" value="Met repressor-like"/>
    <property type="match status" value="1"/>
</dbReference>
<evidence type="ECO:0000256" key="2">
    <source>
        <dbReference type="ARBA" id="ARBA00022649"/>
    </source>
</evidence>
<evidence type="ECO:0000256" key="1">
    <source>
        <dbReference type="ARBA" id="ARBA00010562"/>
    </source>
</evidence>
<dbReference type="PANTHER" id="PTHR38781:SF1">
    <property type="entry name" value="ANTITOXIN DINJ-RELATED"/>
    <property type="match status" value="1"/>
</dbReference>
<dbReference type="AlphaFoldDB" id="A0A375I6C3"/>
<keyword evidence="2" id="KW-1277">Toxin-antitoxin system</keyword>
<evidence type="ECO:0000313" key="4">
    <source>
        <dbReference type="Proteomes" id="UP000265962"/>
    </source>
</evidence>
<proteinExistence type="inferred from homology"/>
<accession>A0A375I6C3</accession>
<dbReference type="Pfam" id="PF04221">
    <property type="entry name" value="RelB"/>
    <property type="match status" value="1"/>
</dbReference>
<dbReference type="EMBL" id="OMOH01000008">
    <property type="protein sequence ID" value="SPF69045.1"/>
    <property type="molecule type" value="Genomic_DNA"/>
</dbReference>
<dbReference type="PANTHER" id="PTHR38781">
    <property type="entry name" value="ANTITOXIN DINJ-RELATED"/>
    <property type="match status" value="1"/>
</dbReference>
<dbReference type="GO" id="GO:0000987">
    <property type="term" value="F:cis-regulatory region sequence-specific DNA binding"/>
    <property type="evidence" value="ECO:0007669"/>
    <property type="project" value="InterPro"/>
</dbReference>